<comment type="caution">
    <text evidence="1">The sequence shown here is derived from an EMBL/GenBank/DDBJ whole genome shotgun (WGS) entry which is preliminary data.</text>
</comment>
<dbReference type="Proteomes" id="UP000295703">
    <property type="component" value="Unassembled WGS sequence"/>
</dbReference>
<evidence type="ECO:0000313" key="1">
    <source>
        <dbReference type="EMBL" id="TDZ51800.1"/>
    </source>
</evidence>
<name>A0A4R8R8X3_COLTR</name>
<keyword evidence="2" id="KW-1185">Reference proteome</keyword>
<reference evidence="1 2" key="1">
    <citation type="submission" date="2018-12" db="EMBL/GenBank/DDBJ databases">
        <title>Genome sequence and assembly of Colletotrichum trifolii.</title>
        <authorList>
            <person name="Gan P."/>
            <person name="Shirasu K."/>
        </authorList>
    </citation>
    <scope>NUCLEOTIDE SEQUENCE [LARGE SCALE GENOMIC DNA]</scope>
    <source>
        <strain evidence="1 2">543-2</strain>
    </source>
</reference>
<accession>A0A4R8R8X3</accession>
<gene>
    <name evidence="1" type="ORF">CTRI78_v007373</name>
</gene>
<dbReference type="EMBL" id="RYZW01000077">
    <property type="protein sequence ID" value="TDZ51800.1"/>
    <property type="molecule type" value="Genomic_DNA"/>
</dbReference>
<protein>
    <submittedName>
        <fullName evidence="1">Uncharacterized protein</fullName>
    </submittedName>
</protein>
<organism evidence="1 2">
    <name type="scientific">Colletotrichum trifolii</name>
    <dbReference type="NCBI Taxonomy" id="5466"/>
    <lineage>
        <taxon>Eukaryota</taxon>
        <taxon>Fungi</taxon>
        <taxon>Dikarya</taxon>
        <taxon>Ascomycota</taxon>
        <taxon>Pezizomycotina</taxon>
        <taxon>Sordariomycetes</taxon>
        <taxon>Hypocreomycetidae</taxon>
        <taxon>Glomerellales</taxon>
        <taxon>Glomerellaceae</taxon>
        <taxon>Colletotrichum</taxon>
        <taxon>Colletotrichum orbiculare species complex</taxon>
    </lineage>
</organism>
<proteinExistence type="predicted"/>
<evidence type="ECO:0000313" key="2">
    <source>
        <dbReference type="Proteomes" id="UP000295703"/>
    </source>
</evidence>
<sequence length="121" mass="13766">MLKLEFEGGPGWRMQQQFTFEATKHAVDSTVLPGSFGLKLLERNLVVQIGLWLTAVDTVSRWLILFLCLSTARRVEEGGKSDYQPEQTTARVELIWRIPSCDQWTDGRRRARQVKSVGSGQ</sequence>
<dbReference type="AlphaFoldDB" id="A0A4R8R8X3"/>